<evidence type="ECO:0000313" key="2">
    <source>
        <dbReference type="Proteomes" id="UP000680839"/>
    </source>
</evidence>
<evidence type="ECO:0000313" key="1">
    <source>
        <dbReference type="EMBL" id="QWG12868.1"/>
    </source>
</evidence>
<protein>
    <submittedName>
        <fullName evidence="1">Uncharacterized protein</fullName>
    </submittedName>
</protein>
<name>A0A975RMM6_9BRAD</name>
<reference evidence="1" key="1">
    <citation type="submission" date="2021-06" db="EMBL/GenBank/DDBJ databases">
        <title>Bradyrhizobium sp. S2-20-1 Genome sequencing.</title>
        <authorList>
            <person name="Jin L."/>
        </authorList>
    </citation>
    <scope>NUCLEOTIDE SEQUENCE</scope>
    <source>
        <strain evidence="1">S2-20-1</strain>
    </source>
</reference>
<accession>A0A975RMM6</accession>
<organism evidence="1 2">
    <name type="scientific">Bradyrhizobium sediminis</name>
    <dbReference type="NCBI Taxonomy" id="2840469"/>
    <lineage>
        <taxon>Bacteria</taxon>
        <taxon>Pseudomonadati</taxon>
        <taxon>Pseudomonadota</taxon>
        <taxon>Alphaproteobacteria</taxon>
        <taxon>Hyphomicrobiales</taxon>
        <taxon>Nitrobacteraceae</taxon>
        <taxon>Bradyrhizobium</taxon>
    </lineage>
</organism>
<dbReference type="Proteomes" id="UP000680839">
    <property type="component" value="Chromosome"/>
</dbReference>
<dbReference type="AlphaFoldDB" id="A0A975RMM6"/>
<proteinExistence type="predicted"/>
<gene>
    <name evidence="1" type="ORF">KMZ29_24805</name>
</gene>
<sequence length="69" mass="7947">MANVLTSGAWLSAPTKKPSFFARLLRVQIESRQRRADRVVEQYIATRGLQKLSDDTERQIERLLFKAGQ</sequence>
<dbReference type="RefSeq" id="WP_215621639.1">
    <property type="nucleotide sequence ID" value="NZ_CP076134.1"/>
</dbReference>
<dbReference type="EMBL" id="CP076134">
    <property type="protein sequence ID" value="QWG12868.1"/>
    <property type="molecule type" value="Genomic_DNA"/>
</dbReference>